<evidence type="ECO:0000256" key="7">
    <source>
        <dbReference type="SAM" id="Phobius"/>
    </source>
</evidence>
<dbReference type="PANTHER" id="PTHR46383">
    <property type="entry name" value="ASPARTATE AMINOTRANSFERASE"/>
    <property type="match status" value="1"/>
</dbReference>
<evidence type="ECO:0000256" key="2">
    <source>
        <dbReference type="ARBA" id="ARBA00007441"/>
    </source>
</evidence>
<comment type="similarity">
    <text evidence="2">Belongs to the class-I pyridoxal-phosphate-dependent aminotransferase family.</text>
</comment>
<comment type="caution">
    <text evidence="9">The sequence shown here is derived from an EMBL/GenBank/DDBJ whole genome shotgun (WGS) entry which is preliminary data.</text>
</comment>
<feature type="compositionally biased region" description="Pro residues" evidence="6">
    <location>
        <begin position="742"/>
        <end position="763"/>
    </location>
</feature>
<feature type="region of interest" description="Disordered" evidence="6">
    <location>
        <begin position="1031"/>
        <end position="1058"/>
    </location>
</feature>
<dbReference type="Proteomes" id="UP000559256">
    <property type="component" value="Unassembled WGS sequence"/>
</dbReference>
<dbReference type="PANTHER" id="PTHR46383:SF1">
    <property type="entry name" value="ASPARTATE AMINOTRANSFERASE"/>
    <property type="match status" value="1"/>
</dbReference>
<keyword evidence="10" id="KW-1185">Reference proteome</keyword>
<gene>
    <name evidence="9" type="ORF">D9758_014010</name>
</gene>
<feature type="compositionally biased region" description="Basic and acidic residues" evidence="6">
    <location>
        <begin position="979"/>
        <end position="989"/>
    </location>
</feature>
<keyword evidence="4" id="KW-0808">Transferase</keyword>
<dbReference type="SUPFAM" id="SSF53383">
    <property type="entry name" value="PLP-dependent transferases"/>
    <property type="match status" value="1"/>
</dbReference>
<keyword evidence="5" id="KW-0663">Pyridoxal phosphate</keyword>
<organism evidence="9 10">
    <name type="scientific">Tetrapyrgos nigripes</name>
    <dbReference type="NCBI Taxonomy" id="182062"/>
    <lineage>
        <taxon>Eukaryota</taxon>
        <taxon>Fungi</taxon>
        <taxon>Dikarya</taxon>
        <taxon>Basidiomycota</taxon>
        <taxon>Agaricomycotina</taxon>
        <taxon>Agaricomycetes</taxon>
        <taxon>Agaricomycetidae</taxon>
        <taxon>Agaricales</taxon>
        <taxon>Marasmiineae</taxon>
        <taxon>Marasmiaceae</taxon>
        <taxon>Tetrapyrgos</taxon>
    </lineage>
</organism>
<sequence>MTSTSLSFRLSRGVLSTISPPIPTAYAWGAQFVPSPTRPKLDMSQGVPGTPPHPIFQKALVEAAGLPHSYGYCPAEGEVKLREGLVDEMKRCVYGKDIDLKKEDVALTAGCNMAFVATVMCLADEGDEVVLPLPWYFNHQMTLSLLGIKTVPLPTFASDGFLPSVEKCRLLLTEKTKAIVLVTPNNPTGAIYPPSLISSFAALAQTHGIALILDETYRDFILPASLPPHTLFSSGVTPSTFPSSSLSIPPLNHKSNWRSTLISLYSFSKSYRIPGHRLGSITASPEFLHHVRTVLDTLQICPPRIAQLALSLPASADQAVTGPEAAAGPLILHTLRSDILSTSLSLASRHKLFLSSLLSISPKWKLASQGGYYAFVRHPFKGKTSKEVCRRLAVEMGVVVLPGSFFCEEKVVVDVGERVKGMGRLTAGGEITEKDAEQINGTANHTVNGFKPRTVEVQVMDVVPTDDEIDASSLRREVVKLDLPFDSENAEEEQDRWIRFSVANVDDEKVVKSCSNIQDDDREDYKISFCRGYLSSCPGLTFAWLHGSTFSSTSSADMSFSELEAPECDASTNFNTSFISFNSSVSDEKSRLLLSNGIFTSRFRSLTLSFTVFIYSLFIPVSCYRIALPDTITAGVPVIATWFLEPNDPQTFGIVENNLMIDAFQSVIPIIASASFGTIELTLSSPGQFVLPAATETALADDDQRLHIFGAGQQIAVLAGTNQPSVITPPPSTPETPVTTATPPPPPPPPPSTPSPLPPPPSDSPDSPTLTSAPVPTEVSDPQAGSITAQGNTDSETTSKVINTMIVVNQTGGDGTETNDITQTESQSPQTSLGAASVSDSESVVDASSNGIAGPSASPTSTQSSTSIADPNHTSLGPGGSSPNPSDPHGPGPETQSPHHNSNNKDWRKRLAIILGVISAVFISGALFWYFFITKQRYANNRRIELFRERLRGLGMTWISSSSRDSGSTYRTSSVWGPTHEDTGHHDGSETATIRRVLSNRSLGFGSFASHGMRERDLEENDLITFQHPEAQSTHGIERANGDEAWGKSRSPGASLNISRLSPPDSVYSGFTSGHYASSSLREMV</sequence>
<dbReference type="InterPro" id="IPR004839">
    <property type="entry name" value="Aminotransferase_I/II_large"/>
</dbReference>
<keyword evidence="7" id="KW-0812">Transmembrane</keyword>
<evidence type="ECO:0000313" key="10">
    <source>
        <dbReference type="Proteomes" id="UP000559256"/>
    </source>
</evidence>
<evidence type="ECO:0000256" key="3">
    <source>
        <dbReference type="ARBA" id="ARBA00022576"/>
    </source>
</evidence>
<dbReference type="Pfam" id="PF00155">
    <property type="entry name" value="Aminotran_1_2"/>
    <property type="match status" value="1"/>
</dbReference>
<dbReference type="EMBL" id="JAACJM010000078">
    <property type="protein sequence ID" value="KAF5349832.1"/>
    <property type="molecule type" value="Genomic_DNA"/>
</dbReference>
<keyword evidence="7" id="KW-0472">Membrane</keyword>
<dbReference type="InterPro" id="IPR015421">
    <property type="entry name" value="PyrdxlP-dep_Trfase_major"/>
</dbReference>
<evidence type="ECO:0000313" key="9">
    <source>
        <dbReference type="EMBL" id="KAF5349832.1"/>
    </source>
</evidence>
<feature type="compositionally biased region" description="Low complexity" evidence="6">
    <location>
        <begin position="764"/>
        <end position="774"/>
    </location>
</feature>
<dbReference type="CDD" id="cd00609">
    <property type="entry name" value="AAT_like"/>
    <property type="match status" value="1"/>
</dbReference>
<dbReference type="OrthoDB" id="7042322at2759"/>
<dbReference type="InterPro" id="IPR050596">
    <property type="entry name" value="AspAT/PAT-like"/>
</dbReference>
<feature type="compositionally biased region" description="Low complexity" evidence="6">
    <location>
        <begin position="835"/>
        <end position="867"/>
    </location>
</feature>
<feature type="region of interest" description="Disordered" evidence="6">
    <location>
        <begin position="965"/>
        <end position="989"/>
    </location>
</feature>
<feature type="compositionally biased region" description="Polar residues" evidence="6">
    <location>
        <begin position="783"/>
        <end position="834"/>
    </location>
</feature>
<dbReference type="Gene3D" id="3.40.640.10">
    <property type="entry name" value="Type I PLP-dependent aspartate aminotransferase-like (Major domain)"/>
    <property type="match status" value="1"/>
</dbReference>
<proteinExistence type="inferred from homology"/>
<feature type="compositionally biased region" description="Low complexity" evidence="6">
    <location>
        <begin position="965"/>
        <end position="974"/>
    </location>
</feature>
<feature type="domain" description="Aminotransferase class I/classII large" evidence="8">
    <location>
        <begin position="41"/>
        <end position="430"/>
    </location>
</feature>
<keyword evidence="7" id="KW-1133">Transmembrane helix</keyword>
<dbReference type="NCBIfam" id="NF005732">
    <property type="entry name" value="PRK07550.1"/>
    <property type="match status" value="1"/>
</dbReference>
<evidence type="ECO:0000256" key="1">
    <source>
        <dbReference type="ARBA" id="ARBA00001933"/>
    </source>
</evidence>
<evidence type="ECO:0000256" key="4">
    <source>
        <dbReference type="ARBA" id="ARBA00022679"/>
    </source>
</evidence>
<protein>
    <recommendedName>
        <fullName evidence="8">Aminotransferase class I/classII large domain-containing protein</fullName>
    </recommendedName>
</protein>
<dbReference type="AlphaFoldDB" id="A0A8H5CXL6"/>
<reference evidence="9 10" key="1">
    <citation type="journal article" date="2020" name="ISME J.">
        <title>Uncovering the hidden diversity of litter-decomposition mechanisms in mushroom-forming fungi.</title>
        <authorList>
            <person name="Floudas D."/>
            <person name="Bentzer J."/>
            <person name="Ahren D."/>
            <person name="Johansson T."/>
            <person name="Persson P."/>
            <person name="Tunlid A."/>
        </authorList>
    </citation>
    <scope>NUCLEOTIDE SEQUENCE [LARGE SCALE GENOMIC DNA]</scope>
    <source>
        <strain evidence="9 10">CBS 291.85</strain>
    </source>
</reference>
<feature type="compositionally biased region" description="Basic and acidic residues" evidence="6">
    <location>
        <begin position="1036"/>
        <end position="1047"/>
    </location>
</feature>
<evidence type="ECO:0000259" key="8">
    <source>
        <dbReference type="Pfam" id="PF00155"/>
    </source>
</evidence>
<dbReference type="GO" id="GO:0006520">
    <property type="term" value="P:amino acid metabolic process"/>
    <property type="evidence" value="ECO:0007669"/>
    <property type="project" value="InterPro"/>
</dbReference>
<feature type="transmembrane region" description="Helical" evidence="7">
    <location>
        <begin position="911"/>
        <end position="933"/>
    </location>
</feature>
<keyword evidence="3" id="KW-0032">Aminotransferase</keyword>
<evidence type="ECO:0000256" key="5">
    <source>
        <dbReference type="ARBA" id="ARBA00022898"/>
    </source>
</evidence>
<dbReference type="GO" id="GO:0030170">
    <property type="term" value="F:pyridoxal phosphate binding"/>
    <property type="evidence" value="ECO:0007669"/>
    <property type="project" value="InterPro"/>
</dbReference>
<dbReference type="InterPro" id="IPR015424">
    <property type="entry name" value="PyrdxlP-dep_Trfase"/>
</dbReference>
<dbReference type="GO" id="GO:0008483">
    <property type="term" value="F:transaminase activity"/>
    <property type="evidence" value="ECO:0007669"/>
    <property type="project" value="UniProtKB-KW"/>
</dbReference>
<comment type="cofactor">
    <cofactor evidence="1">
        <name>pyridoxal 5'-phosphate</name>
        <dbReference type="ChEBI" id="CHEBI:597326"/>
    </cofactor>
</comment>
<name>A0A8H5CXL6_9AGAR</name>
<evidence type="ECO:0000256" key="6">
    <source>
        <dbReference type="SAM" id="MobiDB-lite"/>
    </source>
</evidence>
<accession>A0A8H5CXL6</accession>
<feature type="region of interest" description="Disordered" evidence="6">
    <location>
        <begin position="722"/>
        <end position="904"/>
    </location>
</feature>